<dbReference type="InterPro" id="IPR001915">
    <property type="entry name" value="Peptidase_M48"/>
</dbReference>
<sequence length="489" mass="52135">MRASDRIGFNAAVLAGLALALTVGVWAQSSGPAVGNPQTSTPAAQTPNSSQPPPGTTGPGTSTGQTNPTAQPAPGTAPVGGDSPAPSKEPDSGSPSATNNGQLAPCPAPKAEDKKDKKKDKKDSDKDKDANTGDVEPGTTPVGGDCAAMANGVDPTKIVDPGSEMIKVKPGSIEDVGAVGNREIGARGLGNWYSTDSEIKMGKEYADEIEKSTHFITDPVVDEYVNRIGQNIVKNSDCKVPFTIKVIDSDEINAMALPGGFFYVNSGLILAADEEAEMAGVMAHEIAHVCAHHAAREMTRLNYAQIGMVPLIMMTGYSWTGYGIYEAAQLAIPITFLEFSREFEAQADYLGVQYMYRAGYDPQAFISFFEKIQALEKRKPGLVAKAFSDHPQTPDRILHSQEEIARILPGKDEYLVTTSEFDDVKARLARIENKRRLIDTKGVTRPSLRRASTSPDDQGNPNNTSAQSGNDSGNSGDGPPTLHRRDDQN</sequence>
<dbReference type="OrthoDB" id="9810445at2"/>
<dbReference type="InterPro" id="IPR051156">
    <property type="entry name" value="Mito/Outer_Membr_Metalloprot"/>
</dbReference>
<evidence type="ECO:0000256" key="5">
    <source>
        <dbReference type="ARBA" id="ARBA00022833"/>
    </source>
</evidence>
<feature type="region of interest" description="Disordered" evidence="7">
    <location>
        <begin position="440"/>
        <end position="489"/>
    </location>
</feature>
<evidence type="ECO:0000256" key="4">
    <source>
        <dbReference type="ARBA" id="ARBA00022801"/>
    </source>
</evidence>
<dbReference type="PANTHER" id="PTHR22726:SF1">
    <property type="entry name" value="METALLOENDOPEPTIDASE OMA1, MITOCHONDRIAL"/>
    <property type="match status" value="1"/>
</dbReference>
<keyword evidence="6" id="KW-0482">Metalloprotease</keyword>
<name>A0A2N9LTN6_9BACT</name>
<organism evidence="9 10">
    <name type="scientific">Candidatus Sulfuritelmatomonas gaucii</name>
    <dbReference type="NCBI Taxonomy" id="2043161"/>
    <lineage>
        <taxon>Bacteria</taxon>
        <taxon>Pseudomonadati</taxon>
        <taxon>Acidobacteriota</taxon>
        <taxon>Terriglobia</taxon>
        <taxon>Terriglobales</taxon>
        <taxon>Acidobacteriaceae</taxon>
        <taxon>Candidatus Sulfuritelmatomonas</taxon>
    </lineage>
</organism>
<feature type="region of interest" description="Disordered" evidence="7">
    <location>
        <begin position="29"/>
        <end position="147"/>
    </location>
</feature>
<gene>
    <name evidence="9" type="ORF">SBA5_550019</name>
</gene>
<protein>
    <submittedName>
        <fullName evidence="9">Peptidase M48 Ste24p (Modular protein)</fullName>
    </submittedName>
</protein>
<evidence type="ECO:0000256" key="6">
    <source>
        <dbReference type="ARBA" id="ARBA00023049"/>
    </source>
</evidence>
<feature type="compositionally biased region" description="Basic and acidic residues" evidence="7">
    <location>
        <begin position="110"/>
        <end position="131"/>
    </location>
</feature>
<feature type="domain" description="Peptidase M48" evidence="8">
    <location>
        <begin position="222"/>
        <end position="399"/>
    </location>
</feature>
<proteinExistence type="predicted"/>
<evidence type="ECO:0000256" key="3">
    <source>
        <dbReference type="ARBA" id="ARBA00022723"/>
    </source>
</evidence>
<keyword evidence="3" id="KW-0479">Metal-binding</keyword>
<dbReference type="GO" id="GO:0051603">
    <property type="term" value="P:proteolysis involved in protein catabolic process"/>
    <property type="evidence" value="ECO:0007669"/>
    <property type="project" value="TreeGrafter"/>
</dbReference>
<evidence type="ECO:0000313" key="9">
    <source>
        <dbReference type="EMBL" id="SPE26596.1"/>
    </source>
</evidence>
<evidence type="ECO:0000259" key="8">
    <source>
        <dbReference type="Pfam" id="PF01435"/>
    </source>
</evidence>
<reference evidence="10" key="1">
    <citation type="submission" date="2018-02" db="EMBL/GenBank/DDBJ databases">
        <authorList>
            <person name="Hausmann B."/>
        </authorList>
    </citation>
    <scope>NUCLEOTIDE SEQUENCE [LARGE SCALE GENOMIC DNA]</scope>
    <source>
        <strain evidence="10">Peat soil MAG SbA5</strain>
    </source>
</reference>
<dbReference type="Proteomes" id="UP000239735">
    <property type="component" value="Unassembled WGS sequence"/>
</dbReference>
<feature type="compositionally biased region" description="Polar residues" evidence="7">
    <location>
        <begin position="93"/>
        <end position="102"/>
    </location>
</feature>
<accession>A0A2N9LTN6</accession>
<dbReference type="Gene3D" id="3.30.2010.10">
    <property type="entry name" value="Metalloproteases ('zincins'), catalytic domain"/>
    <property type="match status" value="1"/>
</dbReference>
<comment type="cofactor">
    <cofactor evidence="1">
        <name>Zn(2+)</name>
        <dbReference type="ChEBI" id="CHEBI:29105"/>
    </cofactor>
</comment>
<dbReference type="EMBL" id="OKRB01000114">
    <property type="protein sequence ID" value="SPE26596.1"/>
    <property type="molecule type" value="Genomic_DNA"/>
</dbReference>
<dbReference type="PANTHER" id="PTHR22726">
    <property type="entry name" value="METALLOENDOPEPTIDASE OMA1"/>
    <property type="match status" value="1"/>
</dbReference>
<evidence type="ECO:0000256" key="1">
    <source>
        <dbReference type="ARBA" id="ARBA00001947"/>
    </source>
</evidence>
<dbReference type="GO" id="GO:0046872">
    <property type="term" value="F:metal ion binding"/>
    <property type="evidence" value="ECO:0007669"/>
    <property type="project" value="UniProtKB-KW"/>
</dbReference>
<dbReference type="GO" id="GO:0004222">
    <property type="term" value="F:metalloendopeptidase activity"/>
    <property type="evidence" value="ECO:0007669"/>
    <property type="project" value="InterPro"/>
</dbReference>
<keyword evidence="2" id="KW-0645">Protease</keyword>
<evidence type="ECO:0000256" key="2">
    <source>
        <dbReference type="ARBA" id="ARBA00022670"/>
    </source>
</evidence>
<feature type="compositionally biased region" description="Low complexity" evidence="7">
    <location>
        <begin position="59"/>
        <end position="69"/>
    </location>
</feature>
<dbReference type="GO" id="GO:0016020">
    <property type="term" value="C:membrane"/>
    <property type="evidence" value="ECO:0007669"/>
    <property type="project" value="TreeGrafter"/>
</dbReference>
<dbReference type="AlphaFoldDB" id="A0A2N9LTN6"/>
<evidence type="ECO:0000256" key="7">
    <source>
        <dbReference type="SAM" id="MobiDB-lite"/>
    </source>
</evidence>
<feature type="compositionally biased region" description="Polar residues" evidence="7">
    <location>
        <begin position="450"/>
        <end position="467"/>
    </location>
</feature>
<feature type="compositionally biased region" description="Polar residues" evidence="7">
    <location>
        <begin position="29"/>
        <end position="44"/>
    </location>
</feature>
<dbReference type="Pfam" id="PF01435">
    <property type="entry name" value="Peptidase_M48"/>
    <property type="match status" value="1"/>
</dbReference>
<keyword evidence="5" id="KW-0862">Zinc</keyword>
<evidence type="ECO:0000313" key="10">
    <source>
        <dbReference type="Proteomes" id="UP000239735"/>
    </source>
</evidence>
<keyword evidence="4" id="KW-0378">Hydrolase</keyword>
<feature type="compositionally biased region" description="Low complexity" evidence="7">
    <location>
        <begin position="468"/>
        <end position="478"/>
    </location>
</feature>
<dbReference type="CDD" id="cd07333">
    <property type="entry name" value="M48C_bepA_like"/>
    <property type="match status" value="1"/>
</dbReference>